<keyword evidence="1" id="KW-0460">Magnesium</keyword>
<keyword evidence="1 2" id="KW-0479">Metal-binding</keyword>
<reference evidence="3" key="1">
    <citation type="submission" date="2020-05" db="EMBL/GenBank/DDBJ databases">
        <title>Sulfur intermediates as new biogeochemical hubs in an aquatic model microbial ecosystem.</title>
        <authorList>
            <person name="Vigneron A."/>
        </authorList>
    </citation>
    <scope>NUCLEOTIDE SEQUENCE</scope>
    <source>
        <strain evidence="3">Bin.250</strain>
    </source>
</reference>
<comment type="similarity">
    <text evidence="2">Belongs to the class II aldolase/RraA-like family.</text>
</comment>
<dbReference type="GO" id="GO:0008948">
    <property type="term" value="F:oxaloacetate decarboxylase activity"/>
    <property type="evidence" value="ECO:0007669"/>
    <property type="project" value="UniProtKB-EC"/>
</dbReference>
<dbReference type="Pfam" id="PF03737">
    <property type="entry name" value="RraA-like"/>
    <property type="match status" value="1"/>
</dbReference>
<evidence type="ECO:0000313" key="3">
    <source>
        <dbReference type="EMBL" id="NQV66685.1"/>
    </source>
</evidence>
<sequence>MEIVLPDLCDAYPDLVRVAAPVFRNFGGRRAFGGQIVTIKCHEDNSLVAQQVALPGHGKVLVVDGGGSLRCGLLGYNLAQKAFENHWQGIVINGCIRDVDIIGLIDLGVQALACHPMKSVKRDIGLLNERVTFGGIEYVPGEYLYADNNGVLVSAEALSMPS</sequence>
<feature type="binding site" evidence="1">
    <location>
        <position position="97"/>
    </location>
    <ligand>
        <name>substrate</name>
    </ligand>
</feature>
<dbReference type="GO" id="GO:0051252">
    <property type="term" value="P:regulation of RNA metabolic process"/>
    <property type="evidence" value="ECO:0007669"/>
    <property type="project" value="InterPro"/>
</dbReference>
<dbReference type="NCBIfam" id="TIGR01935">
    <property type="entry name" value="NOT-MenG"/>
    <property type="match status" value="1"/>
</dbReference>
<dbReference type="PANTHER" id="PTHR33254:SF29">
    <property type="entry name" value="REGULATOR OF RIBONUCLEASE ACTIVITY A"/>
    <property type="match status" value="1"/>
</dbReference>
<comment type="caution">
    <text evidence="3">The sequence shown here is derived from an EMBL/GenBank/DDBJ whole genome shotgun (WGS) entry which is preliminary data.</text>
</comment>
<comment type="cofactor">
    <cofactor evidence="1">
        <name>Mg(2+)</name>
        <dbReference type="ChEBI" id="CHEBI:18420"/>
    </cofactor>
</comment>
<dbReference type="SUPFAM" id="SSF89562">
    <property type="entry name" value="RraA-like"/>
    <property type="match status" value="1"/>
</dbReference>
<feature type="binding site" evidence="1">
    <location>
        <begin position="75"/>
        <end position="78"/>
    </location>
    <ligand>
        <name>substrate</name>
    </ligand>
</feature>
<dbReference type="GO" id="GO:0047443">
    <property type="term" value="F:4-hydroxy-4-methyl-2-oxoglutarate aldolase activity"/>
    <property type="evidence" value="ECO:0007669"/>
    <property type="project" value="UniProtKB-EC"/>
</dbReference>
<dbReference type="Gene3D" id="3.50.30.40">
    <property type="entry name" value="Ribonuclease E inhibitor RraA/RraA-like"/>
    <property type="match status" value="1"/>
</dbReference>
<protein>
    <recommendedName>
        <fullName evidence="2">4-hydroxy-4-methyl-2-oxoglutarate aldolase</fullName>
        <shortName evidence="2">HMG aldolase</shortName>
        <ecNumber evidence="2">4.1.1.112</ecNumber>
        <ecNumber evidence="2">4.1.3.17</ecNumber>
    </recommendedName>
    <alternativeName>
        <fullName evidence="2">Oxaloacetate decarboxylase</fullName>
    </alternativeName>
</protein>
<proteinExistence type="inferred from homology"/>
<comment type="catalytic activity">
    <reaction evidence="2">
        <text>4-hydroxy-4-methyl-2-oxoglutarate = 2 pyruvate</text>
        <dbReference type="Rhea" id="RHEA:22748"/>
        <dbReference type="ChEBI" id="CHEBI:15361"/>
        <dbReference type="ChEBI" id="CHEBI:58276"/>
        <dbReference type="EC" id="4.1.3.17"/>
    </reaction>
</comment>
<dbReference type="AlphaFoldDB" id="A0A972W2C6"/>
<keyword evidence="2" id="KW-0456">Lyase</keyword>
<comment type="subunit">
    <text evidence="2">Homotrimer.</text>
</comment>
<dbReference type="CDD" id="cd16841">
    <property type="entry name" value="RraA_family"/>
    <property type="match status" value="1"/>
</dbReference>
<name>A0A972W2C6_9GAMM</name>
<evidence type="ECO:0000256" key="2">
    <source>
        <dbReference type="RuleBase" id="RU004338"/>
    </source>
</evidence>
<gene>
    <name evidence="3" type="primary">rraA</name>
    <name evidence="3" type="ORF">HQ497_15105</name>
</gene>
<comment type="function">
    <text evidence="2">Catalyzes the aldol cleavage of 4-hydroxy-4-methyl-2-oxoglutarate (HMG) into 2 molecules of pyruvate. Also contains a secondary oxaloacetate (OAA) decarboxylase activity due to the common pyruvate enolate transition state formed following C-C bond cleavage in the retro-aldol and decarboxylation reactions.</text>
</comment>
<evidence type="ECO:0000256" key="1">
    <source>
        <dbReference type="PIRSR" id="PIRSR605493-1"/>
    </source>
</evidence>
<dbReference type="InterPro" id="IPR036704">
    <property type="entry name" value="RraA/RraA-like_sf"/>
</dbReference>
<dbReference type="GO" id="GO:0046872">
    <property type="term" value="F:metal ion binding"/>
    <property type="evidence" value="ECO:0007669"/>
    <property type="project" value="UniProtKB-KW"/>
</dbReference>
<evidence type="ECO:0000313" key="4">
    <source>
        <dbReference type="Proteomes" id="UP000754644"/>
    </source>
</evidence>
<dbReference type="NCBIfam" id="NF006875">
    <property type="entry name" value="PRK09372.1"/>
    <property type="match status" value="1"/>
</dbReference>
<dbReference type="EMBL" id="JABMOJ010000561">
    <property type="protein sequence ID" value="NQV66685.1"/>
    <property type="molecule type" value="Genomic_DNA"/>
</dbReference>
<feature type="binding site" evidence="1">
    <location>
        <position position="98"/>
    </location>
    <ligand>
        <name>Mg(2+)</name>
        <dbReference type="ChEBI" id="CHEBI:18420"/>
    </ligand>
</feature>
<dbReference type="InterPro" id="IPR005493">
    <property type="entry name" value="RraA/RraA-like"/>
</dbReference>
<dbReference type="EC" id="4.1.1.112" evidence="2"/>
<dbReference type="EC" id="4.1.3.17" evidence="2"/>
<dbReference type="GO" id="GO:0008428">
    <property type="term" value="F:ribonuclease inhibitor activity"/>
    <property type="evidence" value="ECO:0007669"/>
    <property type="project" value="InterPro"/>
</dbReference>
<accession>A0A972W2C6</accession>
<organism evidence="3 4">
    <name type="scientific">SAR86 cluster bacterium</name>
    <dbReference type="NCBI Taxonomy" id="2030880"/>
    <lineage>
        <taxon>Bacteria</taxon>
        <taxon>Pseudomonadati</taxon>
        <taxon>Pseudomonadota</taxon>
        <taxon>Gammaproteobacteria</taxon>
        <taxon>SAR86 cluster</taxon>
    </lineage>
</organism>
<dbReference type="InterPro" id="IPR010203">
    <property type="entry name" value="RraA"/>
</dbReference>
<comment type="catalytic activity">
    <reaction evidence="2">
        <text>oxaloacetate + H(+) = pyruvate + CO2</text>
        <dbReference type="Rhea" id="RHEA:15641"/>
        <dbReference type="ChEBI" id="CHEBI:15361"/>
        <dbReference type="ChEBI" id="CHEBI:15378"/>
        <dbReference type="ChEBI" id="CHEBI:16452"/>
        <dbReference type="ChEBI" id="CHEBI:16526"/>
        <dbReference type="EC" id="4.1.1.112"/>
    </reaction>
</comment>
<dbReference type="Proteomes" id="UP000754644">
    <property type="component" value="Unassembled WGS sequence"/>
</dbReference>
<dbReference type="PANTHER" id="PTHR33254">
    <property type="entry name" value="4-HYDROXY-4-METHYL-2-OXOGLUTARATE ALDOLASE 3-RELATED"/>
    <property type="match status" value="1"/>
</dbReference>
<comment type="cofactor">
    <cofactor evidence="2">
        <name>a divalent metal cation</name>
        <dbReference type="ChEBI" id="CHEBI:60240"/>
    </cofactor>
</comment>